<dbReference type="InterPro" id="IPR027417">
    <property type="entry name" value="P-loop_NTPase"/>
</dbReference>
<dbReference type="Proteomes" id="UP000038045">
    <property type="component" value="Unplaced"/>
</dbReference>
<name>A0A0N5A583_PARTI</name>
<dbReference type="Gene3D" id="3.40.50.300">
    <property type="entry name" value="P-loop containing nucleotide triphosphate hydrolases"/>
    <property type="match status" value="1"/>
</dbReference>
<sequence length="521" mass="61622">MKEKIEVKKSVIKEKKTQSFEEEKNISILKIIKKSEIDKKKSLNDPLLKEVTISESSMNGLPRINFPKEFAYKRIVPKKDTSISAEISSKDLSCISNGVNKDFAKECYIVMNDHKEGQYPFRLTDFISKEHSFYYEMGEYFNFLMDAAEYFRKCPKTLRSIGCPFWTKGEIFLKPTIMIIGEKNSGKTSLVSYLLQKSLKDIKENNSKLENNNIFYWKPNDLYVESPYKDFHISMNVKLEEYYKNNFQFKSITENNQFLDIYNVIDCTNCEKLASNDKLSMIYDYFFGRVDVIVIVIDERNFTKILEYVLIKVKKHFQKVIIILNNIDKNVPLNKLIIKKNLIKWYISQQMNISCGINIFCFDYNTKKNFLKNKYNIIMETELKYLEQWLVYHQLSIIYHRYLDVWECCKKAITYSVFLGTILNKKSTFIPVITKTKIAKLQSEAKKLADLYGLPFIEGLVDEKFFDLLPEKYKPILNLPYSFYNHKGFNEIKYFVPYIYEGTFNFLNEIMLNKTLSSKKL</sequence>
<protein>
    <submittedName>
        <fullName evidence="2">G domain-containing protein</fullName>
    </submittedName>
</protein>
<organism evidence="1 2">
    <name type="scientific">Parastrongyloides trichosuri</name>
    <name type="common">Possum-specific nematode worm</name>
    <dbReference type="NCBI Taxonomy" id="131310"/>
    <lineage>
        <taxon>Eukaryota</taxon>
        <taxon>Metazoa</taxon>
        <taxon>Ecdysozoa</taxon>
        <taxon>Nematoda</taxon>
        <taxon>Chromadorea</taxon>
        <taxon>Rhabditida</taxon>
        <taxon>Tylenchina</taxon>
        <taxon>Panagrolaimomorpha</taxon>
        <taxon>Strongyloidoidea</taxon>
        <taxon>Strongyloididae</taxon>
        <taxon>Parastrongyloides</taxon>
    </lineage>
</organism>
<dbReference type="WBParaSite" id="PTRK_0001686700.1">
    <property type="protein sequence ID" value="PTRK_0001686700.1"/>
    <property type="gene ID" value="PTRK_0001686700"/>
</dbReference>
<evidence type="ECO:0000313" key="1">
    <source>
        <dbReference type="Proteomes" id="UP000038045"/>
    </source>
</evidence>
<accession>A0A0N5A583</accession>
<dbReference type="SUPFAM" id="SSF52540">
    <property type="entry name" value="P-loop containing nucleoside triphosphate hydrolases"/>
    <property type="match status" value="1"/>
</dbReference>
<proteinExistence type="predicted"/>
<evidence type="ECO:0000313" key="2">
    <source>
        <dbReference type="WBParaSite" id="PTRK_0001686700.1"/>
    </source>
</evidence>
<dbReference type="AlphaFoldDB" id="A0A0N5A583"/>
<reference evidence="2" key="1">
    <citation type="submission" date="2017-02" db="UniProtKB">
        <authorList>
            <consortium name="WormBaseParasite"/>
        </authorList>
    </citation>
    <scope>IDENTIFICATION</scope>
</reference>
<keyword evidence="1" id="KW-1185">Reference proteome</keyword>